<dbReference type="GO" id="GO:0003677">
    <property type="term" value="F:DNA binding"/>
    <property type="evidence" value="ECO:0007669"/>
    <property type="project" value="UniProtKB-KW"/>
</dbReference>
<evidence type="ECO:0000256" key="4">
    <source>
        <dbReference type="ARBA" id="ARBA00022679"/>
    </source>
</evidence>
<feature type="compositionally biased region" description="Polar residues" evidence="10">
    <location>
        <begin position="24"/>
        <end position="42"/>
    </location>
</feature>
<gene>
    <name evidence="13" type="ORF">Ahy_B05g078343</name>
</gene>
<dbReference type="PANTHER" id="PTHR23068:SF25">
    <property type="entry name" value="DNA (CYTOSINE-5)-METHYLTRANSFERASE DRM2"/>
    <property type="match status" value="1"/>
</dbReference>
<dbReference type="InterPro" id="IPR018117">
    <property type="entry name" value="C5_DNA_meth_AS"/>
</dbReference>
<keyword evidence="7" id="KW-0238">DNA-binding</keyword>
<accession>A0A444Z6W6</accession>
<protein>
    <recommendedName>
        <fullName evidence="2">DNA (cytosine-5-)-methyltransferase</fullName>
        <ecNumber evidence="2">2.1.1.37</ecNumber>
    </recommendedName>
</protein>
<dbReference type="InterPro" id="IPR050390">
    <property type="entry name" value="C5-Methyltransferase"/>
</dbReference>
<evidence type="ECO:0000256" key="2">
    <source>
        <dbReference type="ARBA" id="ARBA00011975"/>
    </source>
</evidence>
<dbReference type="SUPFAM" id="SSF53335">
    <property type="entry name" value="S-adenosyl-L-methionine-dependent methyltransferases"/>
    <property type="match status" value="2"/>
</dbReference>
<dbReference type="Pfam" id="PF00145">
    <property type="entry name" value="DNA_methylase"/>
    <property type="match status" value="1"/>
</dbReference>
<sequence length="482" mass="54099">MLSGHGIVNVNDKATVRSVVGNDTINSDYRHSQGSSSRNQYDWDSDDDLEVFGMPQESNVHSVEESGSTCSSAKNSKLIHHFLGMGFSVEEVIKAIEEDGEDNEENILETLLTLAATIDDPMREAFREPCDFAKKSVTTIDISDDNDDYDISDSEIEEDAFTSEKDETLSILVNMGYPFKEALIAIDKCGPGADLSDLADFICAAQLEKEIESHLQDRPNRIHDTSLHVHKRALPTTRKWWPKWDRRTQLNCLLTSIGAATVTEKIRRDLEECGAETPPPNVQDTVLKLCKKWNLVWVGKNKVATLEPDEYEMLLGFPKDHTRGGGISRTDRYKALGNAFQVDTVAYHLSVLKDQYPNGVNVLSLFSGIGGAEVALHRLGIKLKNVVSAEISEVNRNILRCWWEQTEQRGNLFEVEDVQRVTSEHISHWINRFGGFDLVIGGSPCNNLSGSNRVSRDGLDGEHSSLFYEYYRIVNEVMQAQR</sequence>
<dbReference type="InterPro" id="IPR015940">
    <property type="entry name" value="UBA"/>
</dbReference>
<evidence type="ECO:0000256" key="3">
    <source>
        <dbReference type="ARBA" id="ARBA00022603"/>
    </source>
</evidence>
<dbReference type="PROSITE" id="PS51680">
    <property type="entry name" value="SAM_MT_DRM"/>
    <property type="match status" value="1"/>
</dbReference>
<evidence type="ECO:0000259" key="12">
    <source>
        <dbReference type="PROSITE" id="PS51680"/>
    </source>
</evidence>
<keyword evidence="6" id="KW-0677">Repeat</keyword>
<dbReference type="PROSITE" id="PS50030">
    <property type="entry name" value="UBA"/>
    <property type="match status" value="1"/>
</dbReference>
<dbReference type="InterPro" id="IPR029063">
    <property type="entry name" value="SAM-dependent_MTases_sf"/>
</dbReference>
<reference evidence="13 14" key="1">
    <citation type="submission" date="2019-01" db="EMBL/GenBank/DDBJ databases">
        <title>Sequencing of cultivated peanut Arachis hypogaea provides insights into genome evolution and oil improvement.</title>
        <authorList>
            <person name="Chen X."/>
        </authorList>
    </citation>
    <scope>NUCLEOTIDE SEQUENCE [LARGE SCALE GENOMIC DNA]</scope>
    <source>
        <strain evidence="14">cv. Fuhuasheng</strain>
        <tissue evidence="13">Leaves</tissue>
    </source>
</reference>
<dbReference type="Proteomes" id="UP000289738">
    <property type="component" value="Chromosome B05"/>
</dbReference>
<evidence type="ECO:0000256" key="6">
    <source>
        <dbReference type="ARBA" id="ARBA00022737"/>
    </source>
</evidence>
<dbReference type="PANTHER" id="PTHR23068">
    <property type="entry name" value="DNA CYTOSINE-5- -METHYLTRANSFERASE 3-RELATED"/>
    <property type="match status" value="1"/>
</dbReference>
<evidence type="ECO:0000313" key="13">
    <source>
        <dbReference type="EMBL" id="RYR09909.1"/>
    </source>
</evidence>
<comment type="caution">
    <text evidence="13">The sequence shown here is derived from an EMBL/GenBank/DDBJ whole genome shotgun (WGS) entry which is preliminary data.</text>
</comment>
<dbReference type="Gene3D" id="3.40.50.150">
    <property type="entry name" value="Vaccinia Virus protein VP39"/>
    <property type="match status" value="1"/>
</dbReference>
<evidence type="ECO:0000256" key="8">
    <source>
        <dbReference type="ARBA" id="ARBA00023242"/>
    </source>
</evidence>
<organism evidence="13 14">
    <name type="scientific">Arachis hypogaea</name>
    <name type="common">Peanut</name>
    <dbReference type="NCBI Taxonomy" id="3818"/>
    <lineage>
        <taxon>Eukaryota</taxon>
        <taxon>Viridiplantae</taxon>
        <taxon>Streptophyta</taxon>
        <taxon>Embryophyta</taxon>
        <taxon>Tracheophyta</taxon>
        <taxon>Spermatophyta</taxon>
        <taxon>Magnoliopsida</taxon>
        <taxon>eudicotyledons</taxon>
        <taxon>Gunneridae</taxon>
        <taxon>Pentapetalae</taxon>
        <taxon>rosids</taxon>
        <taxon>fabids</taxon>
        <taxon>Fabales</taxon>
        <taxon>Fabaceae</taxon>
        <taxon>Papilionoideae</taxon>
        <taxon>50 kb inversion clade</taxon>
        <taxon>dalbergioids sensu lato</taxon>
        <taxon>Dalbergieae</taxon>
        <taxon>Pterocarpus clade</taxon>
        <taxon>Arachis</taxon>
    </lineage>
</organism>
<dbReference type="PROSITE" id="PS00094">
    <property type="entry name" value="C5_MTASE_1"/>
    <property type="match status" value="1"/>
</dbReference>
<dbReference type="Gene3D" id="1.10.8.10">
    <property type="entry name" value="DNA helicase RuvA subunit, C-terminal domain"/>
    <property type="match status" value="1"/>
</dbReference>
<dbReference type="InterPro" id="IPR001525">
    <property type="entry name" value="C5_MeTfrase"/>
</dbReference>
<evidence type="ECO:0000256" key="5">
    <source>
        <dbReference type="ARBA" id="ARBA00022691"/>
    </source>
</evidence>
<dbReference type="InterPro" id="IPR030380">
    <property type="entry name" value="SAM_MeTfrase_DRM"/>
</dbReference>
<dbReference type="EMBL" id="SDMP01000015">
    <property type="protein sequence ID" value="RYR09909.1"/>
    <property type="molecule type" value="Genomic_DNA"/>
</dbReference>
<evidence type="ECO:0000256" key="10">
    <source>
        <dbReference type="SAM" id="MobiDB-lite"/>
    </source>
</evidence>
<keyword evidence="8" id="KW-0539">Nucleus</keyword>
<dbReference type="GO" id="GO:0005634">
    <property type="term" value="C:nucleus"/>
    <property type="evidence" value="ECO:0007669"/>
    <property type="project" value="UniProtKB-SubCell"/>
</dbReference>
<evidence type="ECO:0000313" key="14">
    <source>
        <dbReference type="Proteomes" id="UP000289738"/>
    </source>
</evidence>
<keyword evidence="4 9" id="KW-0808">Transferase</keyword>
<dbReference type="GO" id="GO:0003886">
    <property type="term" value="F:DNA (cytosine-5-)-methyltransferase activity"/>
    <property type="evidence" value="ECO:0007669"/>
    <property type="project" value="UniProtKB-EC"/>
</dbReference>
<comment type="similarity">
    <text evidence="9">Belongs to the class I-like SAM-binding methyltransferase superfamily. C5-methyltransferase family.</text>
</comment>
<dbReference type="GO" id="GO:0032259">
    <property type="term" value="P:methylation"/>
    <property type="evidence" value="ECO:0007669"/>
    <property type="project" value="UniProtKB-KW"/>
</dbReference>
<dbReference type="AlphaFoldDB" id="A0A444Z6W6"/>
<feature type="active site" evidence="9">
    <location>
        <position position="445"/>
    </location>
</feature>
<proteinExistence type="inferred from homology"/>
<dbReference type="EC" id="2.1.1.37" evidence="2"/>
<name>A0A444Z6W6_ARAHY</name>
<feature type="domain" description="UBA" evidence="11">
    <location>
        <begin position="73"/>
        <end position="114"/>
    </location>
</feature>
<evidence type="ECO:0000256" key="1">
    <source>
        <dbReference type="ARBA" id="ARBA00004123"/>
    </source>
</evidence>
<evidence type="ECO:0000256" key="9">
    <source>
        <dbReference type="PROSITE-ProRule" id="PRU01016"/>
    </source>
</evidence>
<comment type="subcellular location">
    <subcellularLocation>
        <location evidence="1">Nucleus</location>
    </subcellularLocation>
</comment>
<dbReference type="STRING" id="3818.A0A444Z6W6"/>
<dbReference type="PROSITE" id="PS51679">
    <property type="entry name" value="SAM_MT_C5"/>
    <property type="match status" value="1"/>
</dbReference>
<feature type="domain" description="SAM-dependent MTase DRM-type" evidence="12">
    <location>
        <begin position="163"/>
        <end position="482"/>
    </location>
</feature>
<evidence type="ECO:0000259" key="11">
    <source>
        <dbReference type="PROSITE" id="PS50030"/>
    </source>
</evidence>
<evidence type="ECO:0000256" key="7">
    <source>
        <dbReference type="ARBA" id="ARBA00023125"/>
    </source>
</evidence>
<keyword evidence="5 9" id="KW-0949">S-adenosyl-L-methionine</keyword>
<keyword evidence="3 9" id="KW-0489">Methyltransferase</keyword>
<keyword evidence="14" id="KW-1185">Reference proteome</keyword>
<feature type="region of interest" description="Disordered" evidence="10">
    <location>
        <begin position="24"/>
        <end position="51"/>
    </location>
</feature>